<feature type="domain" description="ABC3 transporter permease C-terminal" evidence="7">
    <location>
        <begin position="287"/>
        <end position="391"/>
    </location>
</feature>
<feature type="transmembrane region" description="Helical" evidence="6">
    <location>
        <begin position="21"/>
        <end position="41"/>
    </location>
</feature>
<keyword evidence="5 6" id="KW-0472">Membrane</keyword>
<keyword evidence="10" id="KW-1185">Reference proteome</keyword>
<dbReference type="STRING" id="572036.SAMN05661099_0445"/>
<sequence>MFKNYFKIAFRNIIRHKACSFLNISGLAIGMACSIFILLWVQNELSYDKSHPDSARLFRLTCYVEDFNAAVTPAGLAEGVQTAMPEVETTVRTSTTFSRLFEAGNLKFDETNVYYADSNFLQVFSFPFLKGNPTTALNRPDAVVITESIAKKYFGNEDAFGKTMRIANEKNLTVTGIISDNTPNSHLRFNVVMPMSALYPESNDLKTKSYENFNFYTYVKFKENVDLSDSKIIALNNRVKGVYKQHNPDGMKPGFDFQRVQDIHLKATVQLDNAERGNIQYVNIFFVVALFILAVACINFMNLATARSARRAKEVGLRKVVGAGRRQLIAQFLGESLGISFISIVLAVLVVWLLLPAFNALSGKTLTLALFDAKLLLSLAGIALMTGLISGSYPALFLSGFKPISVLKGKLRTGMADQVFRNSLVITQFVVSIVLLAGTAVVFKQLNYIRDRNIGFEKTNLLYMPMKGDMWGKQEALTDALKQDKLTSNFSIISDLPVNITSGTVSVYWEGKAEGSQPVIPSISVDENFINVFQAKILNGRSFSEEFKGDSANFVVNETAVKLMGMTVNNAVGKQLDWDGEKGQIIGVVKDFNFKPLQYVIEPLVLRKISGSGTVVIRTLPESTEATIKSLERISSRLNPAYPFNFSFIDQDLANLYRGEQQMGKIFNVFAILAIFISCLGLYGLSAFTAEQRTREIGVRKVLGASVGSIVFLLSGKFTRLILVAMIVAIPVAWYSIDSWLQSFAYRVEISWLVFMGASLASLFIAWLTVSYESVKAAIMNPVKSLRSE</sequence>
<proteinExistence type="predicted"/>
<dbReference type="AlphaFoldDB" id="A0A1T5A8M7"/>
<dbReference type="OrthoDB" id="1451596at2"/>
<feature type="transmembrane region" description="Helical" evidence="6">
    <location>
        <begin position="281"/>
        <end position="303"/>
    </location>
</feature>
<organism evidence="9 10">
    <name type="scientific">Daejeonella lutea</name>
    <dbReference type="NCBI Taxonomy" id="572036"/>
    <lineage>
        <taxon>Bacteria</taxon>
        <taxon>Pseudomonadati</taxon>
        <taxon>Bacteroidota</taxon>
        <taxon>Sphingobacteriia</taxon>
        <taxon>Sphingobacteriales</taxon>
        <taxon>Sphingobacteriaceae</taxon>
        <taxon>Daejeonella</taxon>
    </lineage>
</organism>
<accession>A0A1T5A8M7</accession>
<dbReference type="PROSITE" id="PS51257">
    <property type="entry name" value="PROKAR_LIPOPROTEIN"/>
    <property type="match status" value="1"/>
</dbReference>
<evidence type="ECO:0000313" key="10">
    <source>
        <dbReference type="Proteomes" id="UP000189981"/>
    </source>
</evidence>
<feature type="transmembrane region" description="Helical" evidence="6">
    <location>
        <begin position="328"/>
        <end position="355"/>
    </location>
</feature>
<feature type="domain" description="MacB-like periplasmic core" evidence="8">
    <location>
        <begin position="456"/>
        <end position="603"/>
    </location>
</feature>
<feature type="transmembrane region" description="Helical" evidence="6">
    <location>
        <begin position="750"/>
        <end position="770"/>
    </location>
</feature>
<dbReference type="GO" id="GO:0022857">
    <property type="term" value="F:transmembrane transporter activity"/>
    <property type="evidence" value="ECO:0007669"/>
    <property type="project" value="TreeGrafter"/>
</dbReference>
<evidence type="ECO:0000256" key="2">
    <source>
        <dbReference type="ARBA" id="ARBA00022475"/>
    </source>
</evidence>
<dbReference type="PANTHER" id="PTHR30572:SF18">
    <property type="entry name" value="ABC-TYPE MACROLIDE FAMILY EXPORT SYSTEM PERMEASE COMPONENT 2"/>
    <property type="match status" value="1"/>
</dbReference>
<evidence type="ECO:0000259" key="8">
    <source>
        <dbReference type="Pfam" id="PF12704"/>
    </source>
</evidence>
<feature type="domain" description="ABC3 transporter permease C-terminal" evidence="7">
    <location>
        <begin position="668"/>
        <end position="782"/>
    </location>
</feature>
<evidence type="ECO:0000256" key="1">
    <source>
        <dbReference type="ARBA" id="ARBA00004651"/>
    </source>
</evidence>
<feature type="transmembrane region" description="Helical" evidence="6">
    <location>
        <begin position="375"/>
        <end position="398"/>
    </location>
</feature>
<reference evidence="10" key="1">
    <citation type="submission" date="2017-02" db="EMBL/GenBank/DDBJ databases">
        <authorList>
            <person name="Varghese N."/>
            <person name="Submissions S."/>
        </authorList>
    </citation>
    <scope>NUCLEOTIDE SEQUENCE [LARGE SCALE GENOMIC DNA]</scope>
    <source>
        <strain evidence="10">DSM 22385</strain>
    </source>
</reference>
<keyword evidence="2" id="KW-1003">Cell membrane</keyword>
<dbReference type="InterPro" id="IPR003838">
    <property type="entry name" value="ABC3_permease_C"/>
</dbReference>
<dbReference type="EMBL" id="FUYR01000001">
    <property type="protein sequence ID" value="SKB31276.1"/>
    <property type="molecule type" value="Genomic_DNA"/>
</dbReference>
<evidence type="ECO:0000256" key="6">
    <source>
        <dbReference type="SAM" id="Phobius"/>
    </source>
</evidence>
<dbReference type="RefSeq" id="WP_079700969.1">
    <property type="nucleotide sequence ID" value="NZ_FUYR01000001.1"/>
</dbReference>
<evidence type="ECO:0000256" key="4">
    <source>
        <dbReference type="ARBA" id="ARBA00022989"/>
    </source>
</evidence>
<evidence type="ECO:0000256" key="3">
    <source>
        <dbReference type="ARBA" id="ARBA00022692"/>
    </source>
</evidence>
<evidence type="ECO:0000259" key="7">
    <source>
        <dbReference type="Pfam" id="PF02687"/>
    </source>
</evidence>
<feature type="transmembrane region" description="Helical" evidence="6">
    <location>
        <begin position="419"/>
        <end position="443"/>
    </location>
</feature>
<dbReference type="InterPro" id="IPR025857">
    <property type="entry name" value="MacB_PCD"/>
</dbReference>
<dbReference type="GO" id="GO:0005886">
    <property type="term" value="C:plasma membrane"/>
    <property type="evidence" value="ECO:0007669"/>
    <property type="project" value="UniProtKB-SubCell"/>
</dbReference>
<evidence type="ECO:0000313" key="9">
    <source>
        <dbReference type="EMBL" id="SKB31276.1"/>
    </source>
</evidence>
<feature type="transmembrane region" description="Helical" evidence="6">
    <location>
        <begin position="666"/>
        <end position="690"/>
    </location>
</feature>
<keyword evidence="3 6" id="KW-0812">Transmembrane</keyword>
<evidence type="ECO:0000256" key="5">
    <source>
        <dbReference type="ARBA" id="ARBA00023136"/>
    </source>
</evidence>
<feature type="domain" description="MacB-like periplasmic core" evidence="8">
    <location>
        <begin position="20"/>
        <end position="227"/>
    </location>
</feature>
<protein>
    <submittedName>
        <fullName evidence="9">Duplicated orphan permease</fullName>
    </submittedName>
</protein>
<name>A0A1T5A8M7_9SPHI</name>
<dbReference type="Pfam" id="PF02687">
    <property type="entry name" value="FtsX"/>
    <property type="match status" value="2"/>
</dbReference>
<feature type="transmembrane region" description="Helical" evidence="6">
    <location>
        <begin position="702"/>
        <end position="730"/>
    </location>
</feature>
<dbReference type="Pfam" id="PF12704">
    <property type="entry name" value="MacB_PCD"/>
    <property type="match status" value="2"/>
</dbReference>
<dbReference type="PANTHER" id="PTHR30572">
    <property type="entry name" value="MEMBRANE COMPONENT OF TRANSPORTER-RELATED"/>
    <property type="match status" value="1"/>
</dbReference>
<dbReference type="InterPro" id="IPR050250">
    <property type="entry name" value="Macrolide_Exporter_MacB"/>
</dbReference>
<comment type="subcellular location">
    <subcellularLocation>
        <location evidence="1">Cell membrane</location>
        <topology evidence="1">Multi-pass membrane protein</topology>
    </subcellularLocation>
</comment>
<keyword evidence="4 6" id="KW-1133">Transmembrane helix</keyword>
<gene>
    <name evidence="9" type="ORF">SAMN05661099_0445</name>
</gene>
<dbReference type="Proteomes" id="UP000189981">
    <property type="component" value="Unassembled WGS sequence"/>
</dbReference>